<dbReference type="InterPro" id="IPR007278">
    <property type="entry name" value="DUF397"/>
</dbReference>
<proteinExistence type="predicted"/>
<accession>A0AAC9HLY3</accession>
<keyword evidence="4" id="KW-1185">Reference proteome</keyword>
<sequence length="75" mass="8152">MNEPTDGWRTASASGQTDCVEVRWRIDDATARQGSALVRLRDSKNPDGGMLTLTGGSFVAFLAGVRSGRLPRRRC</sequence>
<evidence type="ECO:0000256" key="1">
    <source>
        <dbReference type="SAM" id="Phobius"/>
    </source>
</evidence>
<organism evidence="3 4">
    <name type="scientific">Actinoalloteichus hymeniacidonis</name>
    <dbReference type="NCBI Taxonomy" id="340345"/>
    <lineage>
        <taxon>Bacteria</taxon>
        <taxon>Bacillati</taxon>
        <taxon>Actinomycetota</taxon>
        <taxon>Actinomycetes</taxon>
        <taxon>Pseudonocardiales</taxon>
        <taxon>Pseudonocardiaceae</taxon>
        <taxon>Actinoalloteichus</taxon>
    </lineage>
</organism>
<keyword evidence="1" id="KW-0472">Membrane</keyword>
<reference evidence="4" key="1">
    <citation type="submission" date="2016-03" db="EMBL/GenBank/DDBJ databases">
        <title>Complete genome sequence of the type strain Actinoalloteichus hymeniacidonis DSM 45092.</title>
        <authorList>
            <person name="Schaffert L."/>
            <person name="Albersmeier A."/>
            <person name="Winkler A."/>
            <person name="Kalinowski J."/>
            <person name="Zotchev S."/>
            <person name="Ruckert C."/>
        </authorList>
    </citation>
    <scope>NUCLEOTIDE SEQUENCE [LARGE SCALE GENOMIC DNA]</scope>
    <source>
        <strain evidence="4">HPA177(T) (DSM 45092(T))</strain>
    </source>
</reference>
<dbReference type="AlphaFoldDB" id="A0AAC9HLY3"/>
<evidence type="ECO:0000313" key="4">
    <source>
        <dbReference type="Proteomes" id="UP000095210"/>
    </source>
</evidence>
<evidence type="ECO:0000259" key="2">
    <source>
        <dbReference type="Pfam" id="PF04149"/>
    </source>
</evidence>
<evidence type="ECO:0000313" key="3">
    <source>
        <dbReference type="EMBL" id="AOS61747.1"/>
    </source>
</evidence>
<feature type="domain" description="DUF397" evidence="2">
    <location>
        <begin position="7"/>
        <end position="66"/>
    </location>
</feature>
<dbReference type="Pfam" id="PF04149">
    <property type="entry name" value="DUF397"/>
    <property type="match status" value="1"/>
</dbReference>
<dbReference type="RefSeq" id="WP_084642537.1">
    <property type="nucleotide sequence ID" value="NZ_CP014859.1"/>
</dbReference>
<dbReference type="EMBL" id="CP014859">
    <property type="protein sequence ID" value="AOS61747.1"/>
    <property type="molecule type" value="Genomic_DNA"/>
</dbReference>
<gene>
    <name evidence="3" type="ORF">TL08_04585</name>
</gene>
<protein>
    <submittedName>
        <fullName evidence="3">DUF397 family protein</fullName>
    </submittedName>
</protein>
<dbReference type="Proteomes" id="UP000095210">
    <property type="component" value="Chromosome"/>
</dbReference>
<keyword evidence="1" id="KW-0812">Transmembrane</keyword>
<feature type="transmembrane region" description="Helical" evidence="1">
    <location>
        <begin position="48"/>
        <end position="65"/>
    </location>
</feature>
<name>A0AAC9HLY3_9PSEU</name>
<dbReference type="KEGG" id="ahm:TL08_04585"/>
<keyword evidence="1" id="KW-1133">Transmembrane helix</keyword>